<comment type="caution">
    <text evidence="2">The sequence shown here is derived from an EMBL/GenBank/DDBJ whole genome shotgun (WGS) entry which is preliminary data.</text>
</comment>
<gene>
    <name evidence="2" type="ORF">C8D87_11325</name>
</gene>
<feature type="region of interest" description="Disordered" evidence="1">
    <location>
        <begin position="23"/>
        <end position="136"/>
    </location>
</feature>
<feature type="compositionally biased region" description="Low complexity" evidence="1">
    <location>
        <begin position="108"/>
        <end position="117"/>
    </location>
</feature>
<accession>A0ABX9DZE8</accession>
<sequence>MLWPLTMTNLDRLVELADGTAQLATSRPGASSPGSDAPAYRRRSARLPESKHYGNACTSGSPRRYPAESTSTAPRRPGCPTRSTSASTASQDRNCSTPQQVPPPPARPATAATTSPRPCSPPWARPQIAASAQAGSRHCRAAHDRWAVQPVDVPAHARPGAFDSREASRAGPTAAQLGPTRAGVVRGMAPTGLSGSAGHGGRPSGAANWWPQAVSAAR</sequence>
<evidence type="ECO:0000256" key="1">
    <source>
        <dbReference type="SAM" id="MobiDB-lite"/>
    </source>
</evidence>
<protein>
    <submittedName>
        <fullName evidence="2">Uncharacterized protein</fullName>
    </submittedName>
</protein>
<reference evidence="2 3" key="1">
    <citation type="submission" date="2018-06" db="EMBL/GenBank/DDBJ databases">
        <title>Genomic Encyclopedia of Type Strains, Phase IV (KMG-IV): sequencing the most valuable type-strain genomes for metagenomic binning, comparative biology and taxonomic classification.</title>
        <authorList>
            <person name="Goeker M."/>
        </authorList>
    </citation>
    <scope>NUCLEOTIDE SEQUENCE [LARGE SCALE GENOMIC DNA]</scope>
    <source>
        <strain evidence="2 3">DSM 45479</strain>
    </source>
</reference>
<feature type="compositionally biased region" description="Polar residues" evidence="1">
    <location>
        <begin position="23"/>
        <end position="34"/>
    </location>
</feature>
<organism evidence="2 3">
    <name type="scientific">Lentzea atacamensis</name>
    <dbReference type="NCBI Taxonomy" id="531938"/>
    <lineage>
        <taxon>Bacteria</taxon>
        <taxon>Bacillati</taxon>
        <taxon>Actinomycetota</taxon>
        <taxon>Actinomycetes</taxon>
        <taxon>Pseudonocardiales</taxon>
        <taxon>Pseudonocardiaceae</taxon>
        <taxon>Lentzea</taxon>
    </lineage>
</organism>
<feature type="region of interest" description="Disordered" evidence="1">
    <location>
        <begin position="163"/>
        <end position="218"/>
    </location>
</feature>
<name>A0ABX9DZE8_9PSEU</name>
<dbReference type="EMBL" id="QLTT01000013">
    <property type="protein sequence ID" value="RAS59725.1"/>
    <property type="molecule type" value="Genomic_DNA"/>
</dbReference>
<keyword evidence="3" id="KW-1185">Reference proteome</keyword>
<dbReference type="Proteomes" id="UP000248714">
    <property type="component" value="Unassembled WGS sequence"/>
</dbReference>
<proteinExistence type="predicted"/>
<evidence type="ECO:0000313" key="3">
    <source>
        <dbReference type="Proteomes" id="UP000248714"/>
    </source>
</evidence>
<evidence type="ECO:0000313" key="2">
    <source>
        <dbReference type="EMBL" id="RAS59725.1"/>
    </source>
</evidence>
<feature type="compositionally biased region" description="Polar residues" evidence="1">
    <location>
        <begin position="81"/>
        <end position="94"/>
    </location>
</feature>